<feature type="transmembrane region" description="Helical" evidence="2">
    <location>
        <begin position="545"/>
        <end position="568"/>
    </location>
</feature>
<feature type="transmembrane region" description="Helical" evidence="2">
    <location>
        <begin position="327"/>
        <end position="347"/>
    </location>
</feature>
<feature type="transmembrane region" description="Helical" evidence="2">
    <location>
        <begin position="437"/>
        <end position="455"/>
    </location>
</feature>
<name>A0A060S234_PLARE</name>
<keyword evidence="4" id="KW-1185">Reference proteome</keyword>
<feature type="transmembrane region" description="Helical" evidence="2">
    <location>
        <begin position="1334"/>
        <end position="1356"/>
    </location>
</feature>
<organism evidence="3 4">
    <name type="scientific">Plasmodium reichenowi</name>
    <dbReference type="NCBI Taxonomy" id="5854"/>
    <lineage>
        <taxon>Eukaryota</taxon>
        <taxon>Sar</taxon>
        <taxon>Alveolata</taxon>
        <taxon>Apicomplexa</taxon>
        <taxon>Aconoidasida</taxon>
        <taxon>Haemosporida</taxon>
        <taxon>Plasmodiidae</taxon>
        <taxon>Plasmodium</taxon>
        <taxon>Plasmodium (Laverania)</taxon>
    </lineage>
</organism>
<dbReference type="Proteomes" id="UP000027581">
    <property type="component" value="Unassembled WGS sequence"/>
</dbReference>
<evidence type="ECO:0000313" key="4">
    <source>
        <dbReference type="Proteomes" id="UP000027581"/>
    </source>
</evidence>
<evidence type="ECO:0000313" key="3">
    <source>
        <dbReference type="EMBL" id="CDO65929.1"/>
    </source>
</evidence>
<dbReference type="EMBL" id="HG810774">
    <property type="protein sequence ID" value="CDO65929.1"/>
    <property type="molecule type" value="Genomic_DNA"/>
</dbReference>
<feature type="transmembrane region" description="Helical" evidence="2">
    <location>
        <begin position="1421"/>
        <end position="1446"/>
    </location>
</feature>
<feature type="compositionally biased region" description="Low complexity" evidence="1">
    <location>
        <begin position="786"/>
        <end position="798"/>
    </location>
</feature>
<dbReference type="VEuPathDB" id="PlasmoDB:PRG01_1315600"/>
<feature type="transmembrane region" description="Helical" evidence="2">
    <location>
        <begin position="1452"/>
        <end position="1469"/>
    </location>
</feature>
<feature type="transmembrane region" description="Helical" evidence="2">
    <location>
        <begin position="476"/>
        <end position="497"/>
    </location>
</feature>
<proteinExistence type="predicted"/>
<reference evidence="3" key="2">
    <citation type="submission" date="2014-05" db="EMBL/GenBank/DDBJ databases">
        <title>The genome sequences of chimpanzee malaria parasites reveal the path to human adaptation.</title>
        <authorList>
            <person name="Otto T.D."/>
            <person name="Rayner J.C."/>
            <person name="Boehme U."/>
            <person name="Pain A."/>
            <person name="Spottiswoode N."/>
            <person name="Sanders M."/>
            <person name="Quail M."/>
            <person name="Ollomo B."/>
            <person name="Renaud F."/>
            <person name="Thomas A.W."/>
            <person name="Prugnolle F."/>
            <person name="Conway D.J."/>
            <person name="Newbold C."/>
            <person name="Berriman M."/>
        </authorList>
    </citation>
    <scope>NUCLEOTIDE SEQUENCE [LARGE SCALE GENOMIC DNA]</scope>
    <source>
        <strain evidence="3">CDC</strain>
    </source>
</reference>
<feature type="region of interest" description="Disordered" evidence="1">
    <location>
        <begin position="1555"/>
        <end position="1588"/>
    </location>
</feature>
<reference evidence="3" key="1">
    <citation type="submission" date="2014-01" db="EMBL/GenBank/DDBJ databases">
        <authorList>
            <person name="Aslett M."/>
        </authorList>
    </citation>
    <scope>NUCLEOTIDE SEQUENCE</scope>
    <source>
        <strain evidence="3">CDC</strain>
    </source>
</reference>
<feature type="transmembrane region" description="Helical" evidence="2">
    <location>
        <begin position="1376"/>
        <end position="1401"/>
    </location>
</feature>
<feature type="transmembrane region" description="Helical" evidence="2">
    <location>
        <begin position="368"/>
        <end position="388"/>
    </location>
</feature>
<dbReference type="PANTHER" id="PTHR28613">
    <property type="entry name" value="SI:CH211-232M10.4-RELATED"/>
    <property type="match status" value="1"/>
</dbReference>
<feature type="compositionally biased region" description="Low complexity" evidence="1">
    <location>
        <begin position="1556"/>
        <end position="1586"/>
    </location>
</feature>
<evidence type="ECO:0000256" key="2">
    <source>
        <dbReference type="SAM" id="Phobius"/>
    </source>
</evidence>
<keyword evidence="2" id="KW-0812">Transmembrane</keyword>
<dbReference type="PANTHER" id="PTHR28613:SF8">
    <property type="entry name" value="LCCL DOMAIN-CONTAINING PROTEIN"/>
    <property type="match status" value="1"/>
</dbReference>
<dbReference type="VEuPathDB" id="PlasmoDB:PRCDC_1312500"/>
<feature type="transmembrane region" description="Helical" evidence="2">
    <location>
        <begin position="916"/>
        <end position="935"/>
    </location>
</feature>
<keyword evidence="2" id="KW-0472">Membrane</keyword>
<feature type="region of interest" description="Disordered" evidence="1">
    <location>
        <begin position="638"/>
        <end position="662"/>
    </location>
</feature>
<protein>
    <submittedName>
        <fullName evidence="3">Uncharacterized protein</fullName>
    </submittedName>
</protein>
<keyword evidence="2" id="KW-1133">Transmembrane helix</keyword>
<feature type="transmembrane region" description="Helical" evidence="2">
    <location>
        <begin position="57"/>
        <end position="75"/>
    </location>
</feature>
<feature type="transmembrane region" description="Helical" evidence="2">
    <location>
        <begin position="1481"/>
        <end position="1512"/>
    </location>
</feature>
<feature type="transmembrane region" description="Helical" evidence="2">
    <location>
        <begin position="1141"/>
        <end position="1165"/>
    </location>
</feature>
<dbReference type="InterPro" id="IPR029365">
    <property type="entry name" value="TMEM238"/>
</dbReference>
<sequence>MVDIDKEPISNENNNKYLKVYSNILFKYTEAQEKKKEYIDVALLGDNIKEEKRFFKLINIDIILIILWFFVLYSFSYNIVEVRNFQNDLYNNINESTFYSETFYKSLSDNIKKINNDYSYESRKKDYTTFKNINNKFELASWIKNEFVKNVSYEKYFNNNIIFGNCWRITMRLYNNNNNNNNSNDSLIKKFYNKKKLYEIYSDTNFLKEIENKQNISYPYFDKKWNYNFSYEKSYKKIGGLYQIICENDYNKIQEMLSQDSFYTTSYPYFIPAVILTNYNIATVTLDYLLYNPILNLISYNALKFSFLPNTKTYKEIVTLSASCNQINWYFVVSFFVFLCIFIMYILKDVRTYFLVGFNLYVKMYSCKFMIIVCVLLNMLSLGIYLLFQYKVPNLNATYENGKYKIDSLYANANSESIVNMFYDIERVILYIEWTKYIFIFTCFITFIFSYYLIIKNYGLLIKKYNNVEKYIKKDFLYPCSILLIVVFIYLCIVSMYRYEVFNIFENENCNMLYAYILNICLVFANFQGFNISSIINTEGNNLSYFYFIPTVFFIFTIIFSFIFFLAIKSYIKRNKKMYKWYMRHFKENRTLSKDNNTEKGIKIQAYKKRKSIYNKNNEYNKSERTIETNICNDDRSQNEIKKEKAKEKIEKNENEKQGEAQKENIKDEYIKDEYIKDEYIKNEYIKDEYIKDEYIKDEYIKDEYIQDQNMQDQNMQDQNMQDQNIHDQHMHNRKGNNKNIYYIKSHHKNIHNNNTVDYNSEEDGNSKSKLSKDLPLSDLKEDSIKNNNSNTSKNSYDNSEENNIRNVEYMNEEDGSECYNFSLNNSSDCEINVDNIDKELNYKDMIKLGKKSNTNKEVYSSNMMEENEENIFQIEKFINIFFNLRNRFLPFSYNVKKYILKEYNKKTKNKKSEKLMCYYYIFIGLLLFCSLFIINNFKKISETENLLKYQIENVSFLSSDKLFTNMKFYHENKSVNVSINNEYLNFHKIKNKNDIIKWIKNCFTVYLENGTDLFGNNAIYHNSYKWIEIYDLLYGKIYIRMTSREEINISDNNNNNIICNNRQDKCYAYIRNEKNILKNNLNDILSLIDDSIKELEISFILSDVDDHHNIFVKINFHFTSTGYISKYIQFDHLFFNSFNIYQFIGVVVNFLYLIILLSLLIVIYKYYYANFFYFYNLCVSSLKGTIHSNNSNMTHIMNTQMENFMYRNDNNRRILQNMDNANNFNVVNINNNINNNNDNNNDNSNSYSYSNNIMFDKYQDNNMNNEEINYYGPYYNENNFTLNNNYISNMNYHPDNFYSNANINNKRTKYNLSLLLKLKIYLTYLFECDIIKLFIFILHILIVLFWLALCININRISYYNEILLDSYFDIHINTISFYSIMIYIFYLFLFLTIMNMFFYLSKYVKNEVIYEALYYNRLQILKSVLLLLFVCFHFIIFHYFFYYGIDNYENITIYEHVIYSFLILIGMVKMEIYLKYSTLYFFVIILPHLIFIRFLFIYTLFAPILSSYIIIKKNRSKQSNNTDNISSDKVYNIESNYGDSSMYNMENMNTDFMYNIDNNNNNNNKNNNNKNNNNNNNDIKNNNKNNNKRNLIYKEQKENDTNNQYDEEDYRAFILTRLSSEQWKGLKEEIKKFAKMETYNILVYFQKFKNQIDSKKINFMSTILKNEYTYLNEQINNIILDLRKVELQWKFQSKLVNSSNAYIDKINNQIDMTEEEIVESKSKLSSLKQYLQKVQMDPTKERDE</sequence>
<gene>
    <name evidence="3" type="ORF">PRCDC_1312500</name>
</gene>
<feature type="region of interest" description="Disordered" evidence="1">
    <location>
        <begin position="752"/>
        <end position="802"/>
    </location>
</feature>
<dbReference type="PhylomeDB" id="A0A060S234"/>
<evidence type="ECO:0000256" key="1">
    <source>
        <dbReference type="SAM" id="MobiDB-lite"/>
    </source>
</evidence>
<accession>A0A060S234</accession>